<organism evidence="9 10">
    <name type="scientific">Pseudoclavibacter helvolus</name>
    <dbReference type="NCBI Taxonomy" id="255205"/>
    <lineage>
        <taxon>Bacteria</taxon>
        <taxon>Bacillati</taxon>
        <taxon>Actinomycetota</taxon>
        <taxon>Actinomycetes</taxon>
        <taxon>Micrococcales</taxon>
        <taxon>Microbacteriaceae</taxon>
        <taxon>Pseudoclavibacter</taxon>
    </lineage>
</organism>
<comment type="caution">
    <text evidence="9">The sequence shown here is derived from an EMBL/GenBank/DDBJ whole genome shotgun (WGS) entry which is preliminary data.</text>
</comment>
<feature type="transmembrane region" description="Helical" evidence="8">
    <location>
        <begin position="236"/>
        <end position="255"/>
    </location>
</feature>
<protein>
    <recommendedName>
        <fullName evidence="8">Probable membrane transporter protein</fullName>
    </recommendedName>
</protein>
<evidence type="ECO:0000256" key="6">
    <source>
        <dbReference type="ARBA" id="ARBA00022989"/>
    </source>
</evidence>
<dbReference type="InterPro" id="IPR002781">
    <property type="entry name" value="TM_pro_TauE-like"/>
</dbReference>
<feature type="transmembrane region" description="Helical" evidence="8">
    <location>
        <begin position="174"/>
        <end position="207"/>
    </location>
</feature>
<keyword evidence="5 8" id="KW-0812">Transmembrane</keyword>
<accession>A0A7W4YEA3</accession>
<feature type="transmembrane region" description="Helical" evidence="8">
    <location>
        <begin position="111"/>
        <end position="129"/>
    </location>
</feature>
<keyword evidence="7 8" id="KW-0472">Membrane</keyword>
<evidence type="ECO:0000313" key="9">
    <source>
        <dbReference type="EMBL" id="MBB2957334.1"/>
    </source>
</evidence>
<dbReference type="Pfam" id="PF01925">
    <property type="entry name" value="TauE"/>
    <property type="match status" value="1"/>
</dbReference>
<keyword evidence="4 8" id="KW-1003">Cell membrane</keyword>
<evidence type="ECO:0000313" key="10">
    <source>
        <dbReference type="Proteomes" id="UP000545286"/>
    </source>
</evidence>
<sequence length="294" mass="30383">MLDASFLTPALLSPPIHATTAATDPSWLESFTGLEGFNGWLLALVIAGGFAAGWVDAVVGGGGLIQLTMLLTLPGVTPVQALATNKLGSIAGTTTSSITYFRRVKPDLRTALPMAAIALFGAYGGAILASSIPAAAFKPIIAIAILGIGIFTAFKPSVGQLDKLKYEGRKHHVVAGLIGFAIGVYDGVLGPGTGSFLVIALVSLLGYSFLQASAKAKIVNFGTNLGALLFFAPQGYVLWALGAVLAISNVAGGYLGARTAIRGGSKLIRWVFLIVVSVLFVKLAIDIWNEYFGG</sequence>
<evidence type="ECO:0000256" key="4">
    <source>
        <dbReference type="ARBA" id="ARBA00022475"/>
    </source>
</evidence>
<evidence type="ECO:0000256" key="5">
    <source>
        <dbReference type="ARBA" id="ARBA00022692"/>
    </source>
</evidence>
<comment type="subcellular location">
    <subcellularLocation>
        <location evidence="1 8">Cell membrane</location>
        <topology evidence="1 8">Multi-pass membrane protein</topology>
    </subcellularLocation>
</comment>
<reference evidence="9 10" key="1">
    <citation type="submission" date="2020-08" db="EMBL/GenBank/DDBJ databases">
        <title>Sequencing the genomes of 1000 actinobacteria strains.</title>
        <authorList>
            <person name="Klenk H.-P."/>
        </authorList>
    </citation>
    <scope>NUCLEOTIDE SEQUENCE [LARGE SCALE GENOMIC DNA]</scope>
    <source>
        <strain evidence="9 10">DSM 20419</strain>
    </source>
</reference>
<keyword evidence="10" id="KW-1185">Reference proteome</keyword>
<dbReference type="PANTHER" id="PTHR30269:SF0">
    <property type="entry name" value="MEMBRANE TRANSPORTER PROTEIN YFCA-RELATED"/>
    <property type="match status" value="1"/>
</dbReference>
<evidence type="ECO:0000256" key="1">
    <source>
        <dbReference type="ARBA" id="ARBA00004651"/>
    </source>
</evidence>
<name>A0A7W4YEA3_9MICO</name>
<keyword evidence="3" id="KW-0813">Transport</keyword>
<feature type="transmembrane region" description="Helical" evidence="8">
    <location>
        <begin position="37"/>
        <end position="59"/>
    </location>
</feature>
<gene>
    <name evidence="9" type="ORF">FHX72_001471</name>
</gene>
<dbReference type="EMBL" id="JACHWJ010000002">
    <property type="protein sequence ID" value="MBB2957334.1"/>
    <property type="molecule type" value="Genomic_DNA"/>
</dbReference>
<keyword evidence="6 8" id="KW-1133">Transmembrane helix</keyword>
<dbReference type="PANTHER" id="PTHR30269">
    <property type="entry name" value="TRANSMEMBRANE PROTEIN YFCA"/>
    <property type="match status" value="1"/>
</dbReference>
<evidence type="ECO:0000256" key="3">
    <source>
        <dbReference type="ARBA" id="ARBA00022448"/>
    </source>
</evidence>
<feature type="transmembrane region" description="Helical" evidence="8">
    <location>
        <begin position="267"/>
        <end position="285"/>
    </location>
</feature>
<dbReference type="Proteomes" id="UP000545286">
    <property type="component" value="Unassembled WGS sequence"/>
</dbReference>
<dbReference type="GO" id="GO:0005886">
    <property type="term" value="C:plasma membrane"/>
    <property type="evidence" value="ECO:0007669"/>
    <property type="project" value="UniProtKB-SubCell"/>
</dbReference>
<dbReference type="AlphaFoldDB" id="A0A7W4YEA3"/>
<dbReference type="InterPro" id="IPR052017">
    <property type="entry name" value="TSUP"/>
</dbReference>
<evidence type="ECO:0000256" key="2">
    <source>
        <dbReference type="ARBA" id="ARBA00009142"/>
    </source>
</evidence>
<evidence type="ECO:0000256" key="8">
    <source>
        <dbReference type="RuleBase" id="RU363041"/>
    </source>
</evidence>
<evidence type="ECO:0000256" key="7">
    <source>
        <dbReference type="ARBA" id="ARBA00023136"/>
    </source>
</evidence>
<comment type="similarity">
    <text evidence="2 8">Belongs to the 4-toluene sulfonate uptake permease (TSUP) (TC 2.A.102) family.</text>
</comment>
<proteinExistence type="inferred from homology"/>
<feature type="transmembrane region" description="Helical" evidence="8">
    <location>
        <begin position="135"/>
        <end position="154"/>
    </location>
</feature>